<keyword evidence="2" id="KW-0560">Oxidoreductase</keyword>
<reference evidence="4 5" key="1">
    <citation type="submission" date="2016-11" db="EMBL/GenBank/DDBJ databases">
        <authorList>
            <person name="Jaros S."/>
            <person name="Januszkiewicz K."/>
            <person name="Wedrychowicz H."/>
        </authorList>
    </citation>
    <scope>NUCLEOTIDE SEQUENCE [LARGE SCALE GENOMIC DNA]</scope>
    <source>
        <strain evidence="4 5">DSM 29589</strain>
    </source>
</reference>
<evidence type="ECO:0000256" key="1">
    <source>
        <dbReference type="ARBA" id="ARBA00022857"/>
    </source>
</evidence>
<evidence type="ECO:0000313" key="4">
    <source>
        <dbReference type="EMBL" id="SHL13912.1"/>
    </source>
</evidence>
<dbReference type="SUPFAM" id="SSF51735">
    <property type="entry name" value="NAD(P)-binding Rossmann-fold domains"/>
    <property type="match status" value="1"/>
</dbReference>
<dbReference type="InterPro" id="IPR020843">
    <property type="entry name" value="ER"/>
</dbReference>
<dbReference type="InterPro" id="IPR011032">
    <property type="entry name" value="GroES-like_sf"/>
</dbReference>
<keyword evidence="1" id="KW-0521">NADP</keyword>
<gene>
    <name evidence="4" type="ORF">SAMN05444398_101723</name>
</gene>
<protein>
    <submittedName>
        <fullName evidence="4">NADPH2:quinone reductase</fullName>
    </submittedName>
</protein>
<dbReference type="OrthoDB" id="9780520at2"/>
<keyword evidence="5" id="KW-1185">Reference proteome</keyword>
<sequence length="330" mass="34719">MTQTMQAIFATEPGGPEVLEARPIPVPDPAAGEVLIHVAAAGVNRPDLRQRKGGYPPPPGVTEVLGLEVAGEIVSCGAGVTGYAPGDKVCALVAGGGYAEYCVAPVEQVLPWPPGLTALEAAAIPETFFTVWTNLFRIGRLSEGETVLIHGGASGIGTTAIQLACALGATVYATAGTDEKCRACRELGATEAINYKTERFETEIARLTDGRGVDVILDMICAEYLDRNLASLAVGGQLVIIAFLGGGRTEVDIESMIRKRQTLCGSTLRPQTPQEKGVIARDLHRYVWPLLKSGTVRPVIHSVHPLGRACDAHAELEAGGHVGKIVLSVR</sequence>
<dbReference type="RefSeq" id="WP_143163116.1">
    <property type="nucleotide sequence ID" value="NZ_BMLR01000001.1"/>
</dbReference>
<feature type="domain" description="Enoyl reductase (ER)" evidence="3">
    <location>
        <begin position="14"/>
        <end position="327"/>
    </location>
</feature>
<dbReference type="Pfam" id="PF00107">
    <property type="entry name" value="ADH_zinc_N"/>
    <property type="match status" value="1"/>
</dbReference>
<dbReference type="InterPro" id="IPR013149">
    <property type="entry name" value="ADH-like_C"/>
</dbReference>
<accession>A0A1M6Y715</accession>
<dbReference type="Gene3D" id="3.40.50.720">
    <property type="entry name" value="NAD(P)-binding Rossmann-like Domain"/>
    <property type="match status" value="1"/>
</dbReference>
<dbReference type="EMBL" id="FRBR01000001">
    <property type="protein sequence ID" value="SHL13912.1"/>
    <property type="molecule type" value="Genomic_DNA"/>
</dbReference>
<evidence type="ECO:0000313" key="5">
    <source>
        <dbReference type="Proteomes" id="UP000183974"/>
    </source>
</evidence>
<dbReference type="InterPro" id="IPR014189">
    <property type="entry name" value="Quinone_OxRdtase_PIG3"/>
</dbReference>
<dbReference type="AlphaFoldDB" id="A0A1M6Y715"/>
<proteinExistence type="predicted"/>
<dbReference type="PANTHER" id="PTHR48106:SF8">
    <property type="entry name" value="OS02G0805600 PROTEIN"/>
    <property type="match status" value="1"/>
</dbReference>
<dbReference type="Proteomes" id="UP000183974">
    <property type="component" value="Unassembled WGS sequence"/>
</dbReference>
<dbReference type="GO" id="GO:0070402">
    <property type="term" value="F:NADPH binding"/>
    <property type="evidence" value="ECO:0007669"/>
    <property type="project" value="TreeGrafter"/>
</dbReference>
<dbReference type="Gene3D" id="3.90.180.10">
    <property type="entry name" value="Medium-chain alcohol dehydrogenases, catalytic domain"/>
    <property type="match status" value="1"/>
</dbReference>
<name>A0A1M6Y715_9RHOB</name>
<dbReference type="SMART" id="SM00829">
    <property type="entry name" value="PKS_ER"/>
    <property type="match status" value="1"/>
</dbReference>
<dbReference type="SUPFAM" id="SSF50129">
    <property type="entry name" value="GroES-like"/>
    <property type="match status" value="1"/>
</dbReference>
<dbReference type="InterPro" id="IPR036291">
    <property type="entry name" value="NAD(P)-bd_dom_sf"/>
</dbReference>
<dbReference type="STRING" id="337701.SAMN05444398_101723"/>
<dbReference type="CDD" id="cd05276">
    <property type="entry name" value="p53_inducible_oxidoreductase"/>
    <property type="match status" value="1"/>
</dbReference>
<dbReference type="GO" id="GO:0016651">
    <property type="term" value="F:oxidoreductase activity, acting on NAD(P)H"/>
    <property type="evidence" value="ECO:0007669"/>
    <property type="project" value="TreeGrafter"/>
</dbReference>
<dbReference type="Pfam" id="PF08240">
    <property type="entry name" value="ADH_N"/>
    <property type="match status" value="1"/>
</dbReference>
<organism evidence="4 5">
    <name type="scientific">Roseovarius pacificus</name>
    <dbReference type="NCBI Taxonomy" id="337701"/>
    <lineage>
        <taxon>Bacteria</taxon>
        <taxon>Pseudomonadati</taxon>
        <taxon>Pseudomonadota</taxon>
        <taxon>Alphaproteobacteria</taxon>
        <taxon>Rhodobacterales</taxon>
        <taxon>Roseobacteraceae</taxon>
        <taxon>Roseovarius</taxon>
    </lineage>
</organism>
<evidence type="ECO:0000259" key="3">
    <source>
        <dbReference type="SMART" id="SM00829"/>
    </source>
</evidence>
<dbReference type="PANTHER" id="PTHR48106">
    <property type="entry name" value="QUINONE OXIDOREDUCTASE PIG3-RELATED"/>
    <property type="match status" value="1"/>
</dbReference>
<dbReference type="NCBIfam" id="TIGR02824">
    <property type="entry name" value="quinone_pig3"/>
    <property type="match status" value="1"/>
</dbReference>
<evidence type="ECO:0000256" key="2">
    <source>
        <dbReference type="ARBA" id="ARBA00023002"/>
    </source>
</evidence>
<dbReference type="InterPro" id="IPR013154">
    <property type="entry name" value="ADH-like_N"/>
</dbReference>